<gene>
    <name evidence="2" type="ORF">K466DRAFT_359380</name>
</gene>
<evidence type="ECO:0000313" key="2">
    <source>
        <dbReference type="EMBL" id="TFK80993.1"/>
    </source>
</evidence>
<name>A0A5C3P5C6_9APHY</name>
<sequence length="238" mass="26482">MAVNKRAGVIAIDSFGVAMPYRLISSISPQQLSDLAVFRTCLPGTGVADLYRIRTPPSACSDDVYVYSSRHTRSAGTIHDTQHRLHPPITFPRTWQHRGRARCLVAVLSILLRVRPARQFSARQPDVPILNRRPRPSSYFPDDTHQSTACRARRRRHPYLLVYPDTYTNTRLRLLSAAPTSQPPCYPRRAALAVVGTKKNTSAPAVVPATLDSEAATRPKSSRRQSAARPPAARDLKL</sequence>
<feature type="region of interest" description="Disordered" evidence="1">
    <location>
        <begin position="198"/>
        <end position="238"/>
    </location>
</feature>
<keyword evidence="3" id="KW-1185">Reference proteome</keyword>
<organism evidence="2 3">
    <name type="scientific">Polyporus arcularius HHB13444</name>
    <dbReference type="NCBI Taxonomy" id="1314778"/>
    <lineage>
        <taxon>Eukaryota</taxon>
        <taxon>Fungi</taxon>
        <taxon>Dikarya</taxon>
        <taxon>Basidiomycota</taxon>
        <taxon>Agaricomycotina</taxon>
        <taxon>Agaricomycetes</taxon>
        <taxon>Polyporales</taxon>
        <taxon>Polyporaceae</taxon>
        <taxon>Polyporus</taxon>
    </lineage>
</organism>
<accession>A0A5C3P5C6</accession>
<reference evidence="2 3" key="1">
    <citation type="journal article" date="2019" name="Nat. Ecol. Evol.">
        <title>Megaphylogeny resolves global patterns of mushroom evolution.</title>
        <authorList>
            <person name="Varga T."/>
            <person name="Krizsan K."/>
            <person name="Foldi C."/>
            <person name="Dima B."/>
            <person name="Sanchez-Garcia M."/>
            <person name="Sanchez-Ramirez S."/>
            <person name="Szollosi G.J."/>
            <person name="Szarkandi J.G."/>
            <person name="Papp V."/>
            <person name="Albert L."/>
            <person name="Andreopoulos W."/>
            <person name="Angelini C."/>
            <person name="Antonin V."/>
            <person name="Barry K.W."/>
            <person name="Bougher N.L."/>
            <person name="Buchanan P."/>
            <person name="Buyck B."/>
            <person name="Bense V."/>
            <person name="Catcheside P."/>
            <person name="Chovatia M."/>
            <person name="Cooper J."/>
            <person name="Damon W."/>
            <person name="Desjardin D."/>
            <person name="Finy P."/>
            <person name="Geml J."/>
            <person name="Haridas S."/>
            <person name="Hughes K."/>
            <person name="Justo A."/>
            <person name="Karasinski D."/>
            <person name="Kautmanova I."/>
            <person name="Kiss B."/>
            <person name="Kocsube S."/>
            <person name="Kotiranta H."/>
            <person name="LaButti K.M."/>
            <person name="Lechner B.E."/>
            <person name="Liimatainen K."/>
            <person name="Lipzen A."/>
            <person name="Lukacs Z."/>
            <person name="Mihaltcheva S."/>
            <person name="Morgado L.N."/>
            <person name="Niskanen T."/>
            <person name="Noordeloos M.E."/>
            <person name="Ohm R.A."/>
            <person name="Ortiz-Santana B."/>
            <person name="Ovrebo C."/>
            <person name="Racz N."/>
            <person name="Riley R."/>
            <person name="Savchenko A."/>
            <person name="Shiryaev A."/>
            <person name="Soop K."/>
            <person name="Spirin V."/>
            <person name="Szebenyi C."/>
            <person name="Tomsovsky M."/>
            <person name="Tulloss R.E."/>
            <person name="Uehling J."/>
            <person name="Grigoriev I.V."/>
            <person name="Vagvolgyi C."/>
            <person name="Papp T."/>
            <person name="Martin F.M."/>
            <person name="Miettinen O."/>
            <person name="Hibbett D.S."/>
            <person name="Nagy L.G."/>
        </authorList>
    </citation>
    <scope>NUCLEOTIDE SEQUENCE [LARGE SCALE GENOMIC DNA]</scope>
    <source>
        <strain evidence="2 3">HHB13444</strain>
    </source>
</reference>
<dbReference type="AlphaFoldDB" id="A0A5C3P5C6"/>
<evidence type="ECO:0000313" key="3">
    <source>
        <dbReference type="Proteomes" id="UP000308197"/>
    </source>
</evidence>
<proteinExistence type="predicted"/>
<dbReference type="EMBL" id="ML211672">
    <property type="protein sequence ID" value="TFK80993.1"/>
    <property type="molecule type" value="Genomic_DNA"/>
</dbReference>
<evidence type="ECO:0000256" key="1">
    <source>
        <dbReference type="SAM" id="MobiDB-lite"/>
    </source>
</evidence>
<dbReference type="Proteomes" id="UP000308197">
    <property type="component" value="Unassembled WGS sequence"/>
</dbReference>
<dbReference type="InParanoid" id="A0A5C3P5C6"/>
<protein>
    <submittedName>
        <fullName evidence="2">Uncharacterized protein</fullName>
    </submittedName>
</protein>